<name>A0A6C1KF62_XANAU</name>
<dbReference type="SUPFAM" id="SSF46785">
    <property type="entry name" value="Winged helix' DNA-binding domain"/>
    <property type="match status" value="1"/>
</dbReference>
<dbReference type="OrthoDB" id="7960388at2"/>
<dbReference type="GeneID" id="95773616"/>
<proteinExistence type="predicted"/>
<dbReference type="PANTHER" id="PTHR34293:SF1">
    <property type="entry name" value="HTH-TYPE TRANSCRIPTIONAL REGULATOR TRMBL2"/>
    <property type="match status" value="1"/>
</dbReference>
<protein>
    <submittedName>
        <fullName evidence="2">Transcriptional regulator TrmB</fullName>
    </submittedName>
</protein>
<dbReference type="EMBL" id="VAUP01000022">
    <property type="protein sequence ID" value="TLX42830.1"/>
    <property type="molecule type" value="Genomic_DNA"/>
</dbReference>
<accession>A0A6C1KF62</accession>
<dbReference type="Pfam" id="PF01978">
    <property type="entry name" value="TrmB"/>
    <property type="match status" value="1"/>
</dbReference>
<organism evidence="2 3">
    <name type="scientific">Xanthobacter autotrophicus</name>
    <dbReference type="NCBI Taxonomy" id="280"/>
    <lineage>
        <taxon>Bacteria</taxon>
        <taxon>Pseudomonadati</taxon>
        <taxon>Pseudomonadota</taxon>
        <taxon>Alphaproteobacteria</taxon>
        <taxon>Hyphomicrobiales</taxon>
        <taxon>Xanthobacteraceae</taxon>
        <taxon>Xanthobacter</taxon>
    </lineage>
</organism>
<feature type="domain" description="Transcription regulator TrmB N-terminal" evidence="1">
    <location>
        <begin position="7"/>
        <end position="69"/>
    </location>
</feature>
<dbReference type="InterPro" id="IPR002831">
    <property type="entry name" value="Tscrpt_reg_TrmB_N"/>
</dbReference>
<dbReference type="InterPro" id="IPR036390">
    <property type="entry name" value="WH_DNA-bd_sf"/>
</dbReference>
<evidence type="ECO:0000259" key="1">
    <source>
        <dbReference type="Pfam" id="PF01978"/>
    </source>
</evidence>
<gene>
    <name evidence="2" type="ORF">FBQ73_09155</name>
</gene>
<dbReference type="InterPro" id="IPR051797">
    <property type="entry name" value="TrmB-like"/>
</dbReference>
<evidence type="ECO:0000313" key="3">
    <source>
        <dbReference type="Proteomes" id="UP000305131"/>
    </source>
</evidence>
<dbReference type="Gene3D" id="1.10.10.10">
    <property type="entry name" value="Winged helix-like DNA-binding domain superfamily/Winged helix DNA-binding domain"/>
    <property type="match status" value="1"/>
</dbReference>
<reference evidence="2 3" key="1">
    <citation type="submission" date="2019-05" db="EMBL/GenBank/DDBJ databases">
        <authorList>
            <person name="Zhou X."/>
        </authorList>
    </citation>
    <scope>NUCLEOTIDE SEQUENCE [LARGE SCALE GENOMIC DNA]</scope>
    <source>
        <strain evidence="2 3">DSM 432</strain>
    </source>
</reference>
<dbReference type="RefSeq" id="WP_138399191.1">
    <property type="nucleotide sequence ID" value="NZ_JBAFVI010000002.1"/>
</dbReference>
<dbReference type="Proteomes" id="UP000305131">
    <property type="component" value="Unassembled WGS sequence"/>
</dbReference>
<dbReference type="PANTHER" id="PTHR34293">
    <property type="entry name" value="HTH-TYPE TRANSCRIPTIONAL REGULATOR TRMBL2"/>
    <property type="match status" value="1"/>
</dbReference>
<sequence>MDMEEKLAKIGITGKLFKLYLAAVELGEAPVQEVAARAGLARTTAYDVLERLEQEELIRIVERSGRRFVVAEDPVGMLQRLELRKQVITDVMPQIRSLYNRAKGKPQIRFYEGEEGINTVLWDTLTCQSKTLCGILSMNELIETPGLGEMDVYISERVKRGIALKVLRSRNKDVEQIWPSGMEQLRELRYAPDGMTLGVTQYVYDDKVSIISSKRENYGLIIESEDFARLQSLMFETLWSLSTPAAPVAAPRKPAGGRRRAEKV</sequence>
<dbReference type="InterPro" id="IPR036388">
    <property type="entry name" value="WH-like_DNA-bd_sf"/>
</dbReference>
<evidence type="ECO:0000313" key="2">
    <source>
        <dbReference type="EMBL" id="TLX42830.1"/>
    </source>
</evidence>
<comment type="caution">
    <text evidence="2">The sequence shown here is derived from an EMBL/GenBank/DDBJ whole genome shotgun (WGS) entry which is preliminary data.</text>
</comment>
<dbReference type="AlphaFoldDB" id="A0A6C1KF62"/>